<evidence type="ECO:0000313" key="1">
    <source>
        <dbReference type="Proteomes" id="UP000036681"/>
    </source>
</evidence>
<evidence type="ECO:0000313" key="2">
    <source>
        <dbReference type="WBParaSite" id="ALUE_0000640101-mRNA-1"/>
    </source>
</evidence>
<dbReference type="WBParaSite" id="ALUE_0000640101-mRNA-1">
    <property type="protein sequence ID" value="ALUE_0000640101-mRNA-1"/>
    <property type="gene ID" value="ALUE_0000640101"/>
</dbReference>
<reference evidence="2" key="1">
    <citation type="submission" date="2017-02" db="UniProtKB">
        <authorList>
            <consortium name="WormBaseParasite"/>
        </authorList>
    </citation>
    <scope>IDENTIFICATION</scope>
</reference>
<sequence length="150" mass="17595">MRSFTLTLPCIYKVISDRLLTIKPHKIYPKTGERKFSQNAEKRGRCRERLDRFTVRNSNKMQTPLITTFGYELAPQQQSSARARPLAFNYGLKACSRNAVVDDKITVMKQADFSMFYIISSRHRLREKMELEVHQRATFKETSLERCDVI</sequence>
<accession>A0A0M3HUE3</accession>
<keyword evidence="1" id="KW-1185">Reference proteome</keyword>
<dbReference type="AlphaFoldDB" id="A0A0M3HUE3"/>
<protein>
    <submittedName>
        <fullName evidence="2">Uncharacterized protein</fullName>
    </submittedName>
</protein>
<organism evidence="1 2">
    <name type="scientific">Ascaris lumbricoides</name>
    <name type="common">Giant roundworm</name>
    <dbReference type="NCBI Taxonomy" id="6252"/>
    <lineage>
        <taxon>Eukaryota</taxon>
        <taxon>Metazoa</taxon>
        <taxon>Ecdysozoa</taxon>
        <taxon>Nematoda</taxon>
        <taxon>Chromadorea</taxon>
        <taxon>Rhabditida</taxon>
        <taxon>Spirurina</taxon>
        <taxon>Ascaridomorpha</taxon>
        <taxon>Ascaridoidea</taxon>
        <taxon>Ascarididae</taxon>
        <taxon>Ascaris</taxon>
    </lineage>
</organism>
<proteinExistence type="predicted"/>
<dbReference type="Proteomes" id="UP000036681">
    <property type="component" value="Unplaced"/>
</dbReference>
<name>A0A0M3HUE3_ASCLU</name>